<protein>
    <submittedName>
        <fullName evidence="1">Uncharacterized protein</fullName>
    </submittedName>
</protein>
<evidence type="ECO:0000313" key="2">
    <source>
        <dbReference type="Proteomes" id="UP000198251"/>
    </source>
</evidence>
<keyword evidence="2" id="KW-1185">Reference proteome</keyword>
<sequence length="82" mass="8657">MDDPTAITLTQVQDMFALVGITLDKDFVRLELSEDKLTIYRVERTPAGMPAGRSDGGVRSIASTVAVVAVLAPAPAVTAEEP</sequence>
<dbReference type="EMBL" id="LT607733">
    <property type="protein sequence ID" value="SCG15510.1"/>
    <property type="molecule type" value="Genomic_DNA"/>
</dbReference>
<dbReference type="AlphaFoldDB" id="A0A1C5G6Z8"/>
<name>A0A1C5G6Z8_MICEH</name>
<evidence type="ECO:0000313" key="1">
    <source>
        <dbReference type="EMBL" id="SCG15510.1"/>
    </source>
</evidence>
<dbReference type="Proteomes" id="UP000198251">
    <property type="component" value="Chromosome I"/>
</dbReference>
<organism evidence="1 2">
    <name type="scientific">Micromonospora echinofusca</name>
    <dbReference type="NCBI Taxonomy" id="47858"/>
    <lineage>
        <taxon>Bacteria</taxon>
        <taxon>Bacillati</taxon>
        <taxon>Actinomycetota</taxon>
        <taxon>Actinomycetes</taxon>
        <taxon>Micromonosporales</taxon>
        <taxon>Micromonosporaceae</taxon>
        <taxon>Micromonospora</taxon>
    </lineage>
</organism>
<proteinExistence type="predicted"/>
<gene>
    <name evidence="1" type="ORF">GA0070610_1744</name>
</gene>
<dbReference type="RefSeq" id="WP_088999529.1">
    <property type="nucleotide sequence ID" value="NZ_LT607733.1"/>
</dbReference>
<reference evidence="1 2" key="1">
    <citation type="submission" date="2016-06" db="EMBL/GenBank/DDBJ databases">
        <authorList>
            <person name="Kjaerup R.B."/>
            <person name="Dalgaard T.S."/>
            <person name="Juul-Madsen H.R."/>
        </authorList>
    </citation>
    <scope>NUCLEOTIDE SEQUENCE [LARGE SCALE GENOMIC DNA]</scope>
    <source>
        <strain evidence="1 2">DSM 43913</strain>
    </source>
</reference>
<dbReference type="GeneID" id="95801587"/>
<accession>A0A1C5G6Z8</accession>